<feature type="compositionally biased region" description="Acidic residues" evidence="1">
    <location>
        <begin position="71"/>
        <end position="82"/>
    </location>
</feature>
<evidence type="ECO:0000256" key="1">
    <source>
        <dbReference type="SAM" id="MobiDB-lite"/>
    </source>
</evidence>
<organism evidence="2">
    <name type="scientific">uncultured Thermomicrobiales bacterium</name>
    <dbReference type="NCBI Taxonomy" id="1645740"/>
    <lineage>
        <taxon>Bacteria</taxon>
        <taxon>Pseudomonadati</taxon>
        <taxon>Thermomicrobiota</taxon>
        <taxon>Thermomicrobia</taxon>
        <taxon>Thermomicrobiales</taxon>
        <taxon>environmental samples</taxon>
    </lineage>
</organism>
<name>A0A6J4V0X5_9BACT</name>
<sequence>MRPASATVEYVGEPLRTGDRMSERDSQNDADVKEELPGGGLPDDHAQSAPAPAEQAGQAIRDVVGRRGYDEVDDGASEDGQH</sequence>
<feature type="region of interest" description="Disordered" evidence="1">
    <location>
        <begin position="1"/>
        <end position="82"/>
    </location>
</feature>
<gene>
    <name evidence="2" type="ORF">AVDCRST_MAG73-3963</name>
</gene>
<evidence type="ECO:0000313" key="2">
    <source>
        <dbReference type="EMBL" id="CAA9563742.1"/>
    </source>
</evidence>
<protein>
    <submittedName>
        <fullName evidence="2">Uncharacterized protein</fullName>
    </submittedName>
</protein>
<proteinExistence type="predicted"/>
<accession>A0A6J4V0X5</accession>
<reference evidence="2" key="1">
    <citation type="submission" date="2020-02" db="EMBL/GenBank/DDBJ databases">
        <authorList>
            <person name="Meier V. D."/>
        </authorList>
    </citation>
    <scope>NUCLEOTIDE SEQUENCE</scope>
    <source>
        <strain evidence="2">AVDCRST_MAG73</strain>
    </source>
</reference>
<feature type="compositionally biased region" description="Basic and acidic residues" evidence="1">
    <location>
        <begin position="16"/>
        <end position="46"/>
    </location>
</feature>
<dbReference type="AlphaFoldDB" id="A0A6J4V0X5"/>
<dbReference type="EMBL" id="CADCWE010000257">
    <property type="protein sequence ID" value="CAA9563742.1"/>
    <property type="molecule type" value="Genomic_DNA"/>
</dbReference>